<proteinExistence type="predicted"/>
<organism evidence="2 3">
    <name type="scientific">Stereocaulon virgatum</name>
    <dbReference type="NCBI Taxonomy" id="373712"/>
    <lineage>
        <taxon>Eukaryota</taxon>
        <taxon>Fungi</taxon>
        <taxon>Dikarya</taxon>
        <taxon>Ascomycota</taxon>
        <taxon>Pezizomycotina</taxon>
        <taxon>Lecanoromycetes</taxon>
        <taxon>OSLEUM clade</taxon>
        <taxon>Lecanoromycetidae</taxon>
        <taxon>Lecanorales</taxon>
        <taxon>Lecanorineae</taxon>
        <taxon>Stereocaulaceae</taxon>
        <taxon>Stereocaulon</taxon>
    </lineage>
</organism>
<keyword evidence="3" id="KW-1185">Reference proteome</keyword>
<sequence length="162" mass="18466">MNCNAYYRHSPKAQRLPNRPASFSWSPVDNTPLDSIKGEVALMGWASGFGWAFGIKERDEDKQKEIDEEYNAMKAKEAGNPVPTSIERDPKKVFENGIEQWDAGTEEEKRVLKVVDPKRLLEEDIQLANDAIFSQGCYIRSRRRKVFSNLLAMRDHSSGVFA</sequence>
<evidence type="ECO:0000313" key="2">
    <source>
        <dbReference type="EMBL" id="KAL2041093.1"/>
    </source>
</evidence>
<protein>
    <submittedName>
        <fullName evidence="2">Uncharacterized protein</fullName>
    </submittedName>
</protein>
<dbReference type="EMBL" id="JBEFKJ010000018">
    <property type="protein sequence ID" value="KAL2041093.1"/>
    <property type="molecule type" value="Genomic_DNA"/>
</dbReference>
<evidence type="ECO:0000313" key="3">
    <source>
        <dbReference type="Proteomes" id="UP001590950"/>
    </source>
</evidence>
<comment type="caution">
    <text evidence="2">The sequence shown here is derived from an EMBL/GenBank/DDBJ whole genome shotgun (WGS) entry which is preliminary data.</text>
</comment>
<reference evidence="2 3" key="1">
    <citation type="submission" date="2024-09" db="EMBL/GenBank/DDBJ databases">
        <title>Rethinking Asexuality: The Enigmatic Case of Functional Sexual Genes in Lepraria (Stereocaulaceae).</title>
        <authorList>
            <person name="Doellman M."/>
            <person name="Sun Y."/>
            <person name="Barcenas-Pena A."/>
            <person name="Lumbsch H.T."/>
            <person name="Grewe F."/>
        </authorList>
    </citation>
    <scope>NUCLEOTIDE SEQUENCE [LARGE SCALE GENOMIC DNA]</scope>
    <source>
        <strain evidence="2 3">Mercado 3170</strain>
    </source>
</reference>
<evidence type="ECO:0000256" key="1">
    <source>
        <dbReference type="SAM" id="MobiDB-lite"/>
    </source>
</evidence>
<gene>
    <name evidence="2" type="ORF">N7G274_006037</name>
</gene>
<feature type="region of interest" description="Disordered" evidence="1">
    <location>
        <begin position="1"/>
        <end position="24"/>
    </location>
</feature>
<name>A0ABR4ACI1_9LECA</name>
<accession>A0ABR4ACI1</accession>
<dbReference type="Proteomes" id="UP001590950">
    <property type="component" value="Unassembled WGS sequence"/>
</dbReference>